<dbReference type="PANTHER" id="PTHR48098">
    <property type="entry name" value="ENTEROCHELIN ESTERASE-RELATED"/>
    <property type="match status" value="1"/>
</dbReference>
<sequence length="261" mass="29730">MALLHTDFYSESLGMCMQADVILPEETHGQIGMEGKAADTYPTLYLLHGMSDDQTIWQRRTSIERYAAEKGIAVVMPNVHLSWYTDMKFGFRYWTYVSEELPRLCRMLFPRMSRRREDTFVAGLSMGGYGAMKCALRASDTFSCAASLSGALDIVSHLEGQPENGLFYDIFGTSEEAKGSFNDLFAAASELKESGKPLPKLYIWCGTEDFLYEHNVRMRAHLEKLGYDLTYEESSGDHQWKYWDAKIQTVLDWLPLGKEEA</sequence>
<dbReference type="GO" id="GO:0016747">
    <property type="term" value="F:acyltransferase activity, transferring groups other than amino-acyl groups"/>
    <property type="evidence" value="ECO:0007669"/>
    <property type="project" value="TreeGrafter"/>
</dbReference>
<dbReference type="Proteomes" id="UP000824140">
    <property type="component" value="Unassembled WGS sequence"/>
</dbReference>
<dbReference type="EMBL" id="DVJN01000205">
    <property type="protein sequence ID" value="HIS93480.1"/>
    <property type="molecule type" value="Genomic_DNA"/>
</dbReference>
<organism evidence="1 2">
    <name type="scientific">Candidatus Alectryocaccomicrobium excrementavium</name>
    <dbReference type="NCBI Taxonomy" id="2840668"/>
    <lineage>
        <taxon>Bacteria</taxon>
        <taxon>Bacillati</taxon>
        <taxon>Bacillota</taxon>
        <taxon>Clostridia</taxon>
        <taxon>Candidatus Alectryocaccomicrobium</taxon>
    </lineage>
</organism>
<dbReference type="SUPFAM" id="SSF53474">
    <property type="entry name" value="alpha/beta-Hydrolases"/>
    <property type="match status" value="1"/>
</dbReference>
<dbReference type="InterPro" id="IPR050583">
    <property type="entry name" value="Mycobacterial_A85_antigen"/>
</dbReference>
<comment type="caution">
    <text evidence="1">The sequence shown here is derived from an EMBL/GenBank/DDBJ whole genome shotgun (WGS) entry which is preliminary data.</text>
</comment>
<gene>
    <name evidence="1" type="ORF">IAA84_10725</name>
</gene>
<reference evidence="1" key="2">
    <citation type="journal article" date="2021" name="PeerJ">
        <title>Extensive microbial diversity within the chicken gut microbiome revealed by metagenomics and culture.</title>
        <authorList>
            <person name="Gilroy R."/>
            <person name="Ravi A."/>
            <person name="Getino M."/>
            <person name="Pursley I."/>
            <person name="Horton D.L."/>
            <person name="Alikhan N.F."/>
            <person name="Baker D."/>
            <person name="Gharbi K."/>
            <person name="Hall N."/>
            <person name="Watson M."/>
            <person name="Adriaenssens E.M."/>
            <person name="Foster-Nyarko E."/>
            <person name="Jarju S."/>
            <person name="Secka A."/>
            <person name="Antonio M."/>
            <person name="Oren A."/>
            <person name="Chaudhuri R.R."/>
            <person name="La Ragione R."/>
            <person name="Hildebrand F."/>
            <person name="Pallen M.J."/>
        </authorList>
    </citation>
    <scope>NUCLEOTIDE SEQUENCE</scope>
    <source>
        <strain evidence="1">13766</strain>
    </source>
</reference>
<dbReference type="InterPro" id="IPR029058">
    <property type="entry name" value="AB_hydrolase_fold"/>
</dbReference>
<dbReference type="AlphaFoldDB" id="A0A9D1G2Y2"/>
<dbReference type="Pfam" id="PF00756">
    <property type="entry name" value="Esterase"/>
    <property type="match status" value="1"/>
</dbReference>
<evidence type="ECO:0000313" key="2">
    <source>
        <dbReference type="Proteomes" id="UP000824140"/>
    </source>
</evidence>
<dbReference type="Gene3D" id="3.40.50.1820">
    <property type="entry name" value="alpha/beta hydrolase"/>
    <property type="match status" value="1"/>
</dbReference>
<proteinExistence type="predicted"/>
<evidence type="ECO:0000313" key="1">
    <source>
        <dbReference type="EMBL" id="HIS93480.1"/>
    </source>
</evidence>
<name>A0A9D1G2Y2_9FIRM</name>
<dbReference type="InterPro" id="IPR000801">
    <property type="entry name" value="Esterase-like"/>
</dbReference>
<accession>A0A9D1G2Y2</accession>
<dbReference type="PANTHER" id="PTHR48098:SF1">
    <property type="entry name" value="DIACYLGLYCEROL ACYLTRANSFERASE_MYCOLYLTRANSFERASE AG85A"/>
    <property type="match status" value="1"/>
</dbReference>
<reference evidence="1" key="1">
    <citation type="submission" date="2020-10" db="EMBL/GenBank/DDBJ databases">
        <authorList>
            <person name="Gilroy R."/>
        </authorList>
    </citation>
    <scope>NUCLEOTIDE SEQUENCE</scope>
    <source>
        <strain evidence="1">13766</strain>
    </source>
</reference>
<protein>
    <submittedName>
        <fullName evidence="1">Esterase family protein</fullName>
    </submittedName>
</protein>